<feature type="region of interest" description="Disordered" evidence="1">
    <location>
        <begin position="84"/>
        <end position="130"/>
    </location>
</feature>
<dbReference type="EMBL" id="BAAAWD010000007">
    <property type="protein sequence ID" value="GAA3007769.1"/>
    <property type="molecule type" value="Genomic_DNA"/>
</dbReference>
<accession>A0ABP6KID1</accession>
<gene>
    <name evidence="2" type="ORF">GCM10017559_32490</name>
</gene>
<evidence type="ECO:0000313" key="3">
    <source>
        <dbReference type="Proteomes" id="UP001499930"/>
    </source>
</evidence>
<proteinExistence type="predicted"/>
<name>A0ABP6KID1_9ACTN</name>
<keyword evidence="3" id="KW-1185">Reference proteome</keyword>
<protein>
    <submittedName>
        <fullName evidence="2">Uncharacterized protein</fullName>
    </submittedName>
</protein>
<organism evidence="2 3">
    <name type="scientific">Streptosporangium longisporum</name>
    <dbReference type="NCBI Taxonomy" id="46187"/>
    <lineage>
        <taxon>Bacteria</taxon>
        <taxon>Bacillati</taxon>
        <taxon>Actinomycetota</taxon>
        <taxon>Actinomycetes</taxon>
        <taxon>Streptosporangiales</taxon>
        <taxon>Streptosporangiaceae</taxon>
        <taxon>Streptosporangium</taxon>
    </lineage>
</organism>
<evidence type="ECO:0000256" key="1">
    <source>
        <dbReference type="SAM" id="MobiDB-lite"/>
    </source>
</evidence>
<reference evidence="3" key="1">
    <citation type="journal article" date="2019" name="Int. J. Syst. Evol. Microbiol.">
        <title>The Global Catalogue of Microorganisms (GCM) 10K type strain sequencing project: providing services to taxonomists for standard genome sequencing and annotation.</title>
        <authorList>
            <consortium name="The Broad Institute Genomics Platform"/>
            <consortium name="The Broad Institute Genome Sequencing Center for Infectious Disease"/>
            <person name="Wu L."/>
            <person name="Ma J."/>
        </authorList>
    </citation>
    <scope>NUCLEOTIDE SEQUENCE [LARGE SCALE GENOMIC DNA]</scope>
    <source>
        <strain evidence="3">JCM 3106</strain>
    </source>
</reference>
<sequence>MDLETGDALHGGVVDDVHPVAEGGQQVRQGLGPARGEQHGTHRVTRRDRAADDLLPLGDEEAVLGLQALAQLDVAQAGVVGQVTGRIGGPADRTGRSVDRTGDRIGGPVGGPVGRIGRIGGGPGAGGLRHPRILPWRA</sequence>
<feature type="compositionally biased region" description="Gly residues" evidence="1">
    <location>
        <begin position="104"/>
        <end position="127"/>
    </location>
</feature>
<feature type="compositionally biased region" description="Basic and acidic residues" evidence="1">
    <location>
        <begin position="93"/>
        <end position="103"/>
    </location>
</feature>
<dbReference type="Proteomes" id="UP001499930">
    <property type="component" value="Unassembled WGS sequence"/>
</dbReference>
<evidence type="ECO:0000313" key="2">
    <source>
        <dbReference type="EMBL" id="GAA3007769.1"/>
    </source>
</evidence>
<feature type="region of interest" description="Disordered" evidence="1">
    <location>
        <begin position="27"/>
        <end position="48"/>
    </location>
</feature>
<comment type="caution">
    <text evidence="2">The sequence shown here is derived from an EMBL/GenBank/DDBJ whole genome shotgun (WGS) entry which is preliminary data.</text>
</comment>